<dbReference type="SMART" id="SM00248">
    <property type="entry name" value="ANK"/>
    <property type="match status" value="24"/>
</dbReference>
<dbReference type="InterPro" id="IPR056884">
    <property type="entry name" value="NPHP3-like_N"/>
</dbReference>
<feature type="region of interest" description="Disordered" evidence="4">
    <location>
        <begin position="1"/>
        <end position="28"/>
    </location>
</feature>
<feature type="compositionally biased region" description="Acidic residues" evidence="4">
    <location>
        <begin position="1812"/>
        <end position="1823"/>
    </location>
</feature>
<gene>
    <name evidence="6" type="ORF">VTJ83DRAFT_6133</name>
</gene>
<evidence type="ECO:0000256" key="4">
    <source>
        <dbReference type="SAM" id="MobiDB-lite"/>
    </source>
</evidence>
<dbReference type="Gene3D" id="1.25.40.20">
    <property type="entry name" value="Ankyrin repeat-containing domain"/>
    <property type="match status" value="10"/>
</dbReference>
<evidence type="ECO:0000313" key="6">
    <source>
        <dbReference type="EMBL" id="KAL2266781.1"/>
    </source>
</evidence>
<reference evidence="6 7" key="1">
    <citation type="journal article" date="2024" name="Commun. Biol.">
        <title>Comparative genomic analysis of thermophilic fungi reveals convergent evolutionary adaptations and gene losses.</title>
        <authorList>
            <person name="Steindorff A.S."/>
            <person name="Aguilar-Pontes M.V."/>
            <person name="Robinson A.J."/>
            <person name="Andreopoulos B."/>
            <person name="LaButti K."/>
            <person name="Kuo A."/>
            <person name="Mondo S."/>
            <person name="Riley R."/>
            <person name="Otillar R."/>
            <person name="Haridas S."/>
            <person name="Lipzen A."/>
            <person name="Grimwood J."/>
            <person name="Schmutz J."/>
            <person name="Clum A."/>
            <person name="Reid I.D."/>
            <person name="Moisan M.C."/>
            <person name="Butler G."/>
            <person name="Nguyen T.T.M."/>
            <person name="Dewar K."/>
            <person name="Conant G."/>
            <person name="Drula E."/>
            <person name="Henrissat B."/>
            <person name="Hansel C."/>
            <person name="Singer S."/>
            <person name="Hutchinson M.I."/>
            <person name="de Vries R.P."/>
            <person name="Natvig D.O."/>
            <person name="Powell A.J."/>
            <person name="Tsang A."/>
            <person name="Grigoriev I.V."/>
        </authorList>
    </citation>
    <scope>NUCLEOTIDE SEQUENCE [LARGE SCALE GENOMIC DNA]</scope>
    <source>
        <strain evidence="6 7">ATCC 22073</strain>
    </source>
</reference>
<keyword evidence="2 3" id="KW-0040">ANK repeat</keyword>
<feature type="repeat" description="ANK" evidence="3">
    <location>
        <begin position="1701"/>
        <end position="1739"/>
    </location>
</feature>
<keyword evidence="1" id="KW-0677">Repeat</keyword>
<dbReference type="PRINTS" id="PR01415">
    <property type="entry name" value="ANKYRIN"/>
</dbReference>
<evidence type="ECO:0000256" key="1">
    <source>
        <dbReference type="ARBA" id="ARBA00022737"/>
    </source>
</evidence>
<dbReference type="Proteomes" id="UP001600064">
    <property type="component" value="Unassembled WGS sequence"/>
</dbReference>
<evidence type="ECO:0000256" key="3">
    <source>
        <dbReference type="PROSITE-ProRule" id="PRU00023"/>
    </source>
</evidence>
<feature type="repeat" description="ANK" evidence="3">
    <location>
        <begin position="717"/>
        <end position="743"/>
    </location>
</feature>
<organism evidence="6 7">
    <name type="scientific">Remersonia thermophila</name>
    <dbReference type="NCBI Taxonomy" id="72144"/>
    <lineage>
        <taxon>Eukaryota</taxon>
        <taxon>Fungi</taxon>
        <taxon>Dikarya</taxon>
        <taxon>Ascomycota</taxon>
        <taxon>Pezizomycotina</taxon>
        <taxon>Sordariomycetes</taxon>
        <taxon>Sordariomycetidae</taxon>
        <taxon>Sordariales</taxon>
        <taxon>Sordariales incertae sedis</taxon>
        <taxon>Remersonia</taxon>
    </lineage>
</organism>
<feature type="region of interest" description="Disordered" evidence="4">
    <location>
        <begin position="549"/>
        <end position="570"/>
    </location>
</feature>
<feature type="repeat" description="ANK" evidence="3">
    <location>
        <begin position="1665"/>
        <end position="1700"/>
    </location>
</feature>
<feature type="domain" description="Nephrocystin 3-like N-terminal" evidence="5">
    <location>
        <begin position="147"/>
        <end position="312"/>
    </location>
</feature>
<protein>
    <recommendedName>
        <fullName evidence="5">Nephrocystin 3-like N-terminal domain-containing protein</fullName>
    </recommendedName>
</protein>
<dbReference type="GeneID" id="98127455"/>
<feature type="compositionally biased region" description="Low complexity" evidence="4">
    <location>
        <begin position="15"/>
        <end position="27"/>
    </location>
</feature>
<dbReference type="PROSITE" id="PS50297">
    <property type="entry name" value="ANK_REP_REGION"/>
    <property type="match status" value="5"/>
</dbReference>
<feature type="compositionally biased region" description="Basic and acidic residues" evidence="4">
    <location>
        <begin position="98"/>
        <end position="108"/>
    </location>
</feature>
<feature type="repeat" description="ANK" evidence="3">
    <location>
        <begin position="1023"/>
        <end position="1054"/>
    </location>
</feature>
<dbReference type="InterPro" id="IPR036770">
    <property type="entry name" value="Ankyrin_rpt-contain_sf"/>
</dbReference>
<feature type="compositionally biased region" description="Acidic residues" evidence="4">
    <location>
        <begin position="109"/>
        <end position="126"/>
    </location>
</feature>
<sequence length="2199" mass="236733">MARALPTAQDDDAKSVSGMSDSSVESGFTMVTHDRVPARPAQANEKPQDLVKKLLDWLQPTDYLSPGGEYQKHLRAHVPGTGAWVQGTSTFRKWMGMEEQRGDDKADNEADDDEGEEEDGEMVEVVDLAKEEENEKNEKEAEPPSEQGSSCVLHVRGVAGSGKSVFSARTIQQLQEPIPSSSSSSSSSSSAGGRIVLFFFFRQIVDHNHTSRYLARDYAAQLLPHSPSLRSALEKLSKDHAVRGNELSLIWPAVVEALELDAPLLGGRVFCVADALDEMDEADLEDMVASLAALGARRSGKPALARVLMTSRPLTRIESVVRRSRGVARMRLDPARLSSDVGRYVDARMEELLRGGLLGDGAEEKRDLIRQTICGRANGLFLHARLAIDNLAQGLREGRVDPAQLPQQLDELLPSTLRGVYEGMLREHARRTGSTADQQAQMLACVTRASRPLRLIELGSLAARLMCGGDLRRGKDLVRAGCGKFLELLEDETVSVIHHSFTEFLNDEERRGDAGPGAFPVLDDSEAHAALAVLLLDYLDGCPHYDGAAMDDRRTPASSPEEERRRQLDWKSHKHTVVAKARSDTRVAHPLVEYASSNLVFHMGKVPPGTPQAGRVLAALDRCFLPGRPAVETWMLENWYGPMSASCGVLHLLAGYAWEAPAYVVEHLAGRDPALVDAPDAAALTPLAYAADRGHAEIVRLLLARGADPTSGRGSDDGLTPLHRAVQHNRTAVVRLMLAAGADPLSKWWPAAVRFDEWPRTEEEIERERRSALAYAFTLGRPDMVRQFLPFVPPDEANRCFHASRDLDIVRAVLETGNADVDSFCSGMTKLFCAARLRDAELVRLLLAHGADPRRRCSNEDSIPFQWSTMNITSEVPHPHRERGPTPLHAFVGVGPPSYHVDPERTREELAECLRLLVEAGADVNARMDSHEYSGERDLTPLHFAVRMQPCSDSFYSFFDEAERPRDKMTAEMFVELLLAAGADVNAQTVRGNTPLHLARPARPGIAGLLLEHGADANARNVNGNTPLHVVRSQDLELVELLTAHGADVNARNAEGRAPMAEIMFRGRLTWNPNSNPKSDPAVLLRLLELGADPDQADDDGNTALRHLVQGLRGLTALNLPPLVEELLRAGADPNRKNRKGEPLLWGLGYSSERALDPQDEEVLRRLVAGGLDLDARHDGEGQTALFSMVKNGNLVKLDLLLRLGADPLARDGRGRTLLHVSAEHGGLAVPALLAAGVPAEAVDDEGRTVIHALVSGAKRLGADGCGVLREPLEALIKAGARPLARDAQGRSVLHLAGSQEFMLHLLGSPHFAGLDAVRGLLRAGADVDAAAATGLSALHVAAGQGDGNAVSLLLARYREQGTLAGHVNRLGGAGGSPLHHACRSGAPAAVSELLRCGADASLADEKGLTPLHRAGADVNAEAAVPAADGTATRSVTPLDLAVEGRCWGMVRRLLAHGAAPRDRHRQSEAFLLATDKERAAEKARQLQAALPPRARGQEGTRWLGRWAVCAGSGSPEDVFGRVADAEPYPILVPDGQALLEAVEEEGGYGWHSVLHDVLAGGDYDSIKEYAELGGTLLQGNTSSNETFLHHIVENGHTDLVERFADKVAELEAQEQQRPSRDRAGTLLGTACRTFSPSLDMVQLLVDKLGVDVNAVHDPKNGYDYEGSALHLLAKGGAFWKLEAIEFLLSRGADIEARNGDGMTPLLVAASAKPWEGAWREEAVRVLLKHGADVNAAVLKEDGTWGATPLQLSAESGIGKLLLEHGATVQPGLLSRAVAGCTDADLVRLLLDAGADPNGVSPPADDKKKKEEEEEEEGDGEAETEARYAIHEAARPKEDHHSQACQEAVIELLLSRGADAYALYPDGSFALQAIVEDRCAAQPVLARLSRPNHDLRGRGGRTLLASACMPLVPALDRWAASRRGEPTTVMADVVQTLVDARADALLPDDEGRVPLHWFCTYASEMTTQHRDAFCALVRHGPAAIDVADAQGQKPLHLALAAYASGSQKSIFMVQHLLAAGADPADADPRTGDTALHCIAPRLVGSAAAAAEAAALFREVAARVDINRRNKAGETAAFSFAAAGFESTRDPEGIRSVADYSLEHDTMHAAAVDVLVSLGADLTAVDARGRNLLHVTAGREAHVALEVDVVGAFKKLVALGLDPRAEDDQLRTPIDVAVARNWRGIVQLFSEEGDGGKLKG</sequence>
<feature type="repeat" description="ANK" evidence="3">
    <location>
        <begin position="1374"/>
        <end position="1406"/>
    </location>
</feature>
<dbReference type="Pfam" id="PF12796">
    <property type="entry name" value="Ank_2"/>
    <property type="match status" value="4"/>
</dbReference>
<feature type="region of interest" description="Disordered" evidence="4">
    <location>
        <begin position="98"/>
        <end position="151"/>
    </location>
</feature>
<feature type="compositionally biased region" description="Basic and acidic residues" evidence="4">
    <location>
        <begin position="550"/>
        <end position="570"/>
    </location>
</feature>
<evidence type="ECO:0000256" key="2">
    <source>
        <dbReference type="ARBA" id="ARBA00023043"/>
    </source>
</evidence>
<dbReference type="Gene3D" id="3.40.50.300">
    <property type="entry name" value="P-loop containing nucleotide triphosphate hydrolases"/>
    <property type="match status" value="1"/>
</dbReference>
<dbReference type="PANTHER" id="PTHR24126">
    <property type="entry name" value="ANKYRIN REPEAT, PH AND SEC7 DOMAIN CONTAINING PROTEIN SECG-RELATED"/>
    <property type="match status" value="1"/>
</dbReference>
<feature type="region of interest" description="Disordered" evidence="4">
    <location>
        <begin position="1794"/>
        <end position="1825"/>
    </location>
</feature>
<feature type="repeat" description="ANK" evidence="3">
    <location>
        <begin position="826"/>
        <end position="858"/>
    </location>
</feature>
<dbReference type="RefSeq" id="XP_070865508.1">
    <property type="nucleotide sequence ID" value="XM_071012811.1"/>
</dbReference>
<comment type="caution">
    <text evidence="6">The sequence shown here is derived from an EMBL/GenBank/DDBJ whole genome shotgun (WGS) entry which is preliminary data.</text>
</comment>
<accession>A0ABR4DAD1</accession>
<proteinExistence type="predicted"/>
<dbReference type="InterPro" id="IPR002110">
    <property type="entry name" value="Ankyrin_rpt"/>
</dbReference>
<evidence type="ECO:0000259" key="5">
    <source>
        <dbReference type="Pfam" id="PF24883"/>
    </source>
</evidence>
<feature type="repeat" description="ANK" evidence="3">
    <location>
        <begin position="682"/>
        <end position="708"/>
    </location>
</feature>
<dbReference type="SUPFAM" id="SSF48403">
    <property type="entry name" value="Ankyrin repeat"/>
    <property type="match status" value="5"/>
</dbReference>
<name>A0ABR4DAD1_9PEZI</name>
<feature type="repeat" description="ANK" evidence="3">
    <location>
        <begin position="1181"/>
        <end position="1213"/>
    </location>
</feature>
<evidence type="ECO:0000313" key="7">
    <source>
        <dbReference type="Proteomes" id="UP001600064"/>
    </source>
</evidence>
<feature type="compositionally biased region" description="Basic and acidic residues" evidence="4">
    <location>
        <begin position="127"/>
        <end position="142"/>
    </location>
</feature>
<dbReference type="InterPro" id="IPR027417">
    <property type="entry name" value="P-loop_NTPase"/>
</dbReference>
<dbReference type="EMBL" id="JAZGUE010000005">
    <property type="protein sequence ID" value="KAL2266781.1"/>
    <property type="molecule type" value="Genomic_DNA"/>
</dbReference>
<dbReference type="Pfam" id="PF24883">
    <property type="entry name" value="NPHP3_N"/>
    <property type="match status" value="1"/>
</dbReference>
<dbReference type="PROSITE" id="PS50088">
    <property type="entry name" value="ANK_REPEAT"/>
    <property type="match status" value="8"/>
</dbReference>
<keyword evidence="7" id="KW-1185">Reference proteome</keyword>
<dbReference type="PANTHER" id="PTHR24126:SF14">
    <property type="entry name" value="ANK_REP_REGION DOMAIN-CONTAINING PROTEIN"/>
    <property type="match status" value="1"/>
</dbReference>